<gene>
    <name evidence="2" type="ORF">V6N12_068673</name>
</gene>
<feature type="compositionally biased region" description="Polar residues" evidence="1">
    <location>
        <begin position="63"/>
        <end position="76"/>
    </location>
</feature>
<proteinExistence type="predicted"/>
<comment type="caution">
    <text evidence="2">The sequence shown here is derived from an EMBL/GenBank/DDBJ whole genome shotgun (WGS) entry which is preliminary data.</text>
</comment>
<evidence type="ECO:0000256" key="1">
    <source>
        <dbReference type="SAM" id="MobiDB-lite"/>
    </source>
</evidence>
<sequence length="213" mass="24295">MPMPYQPQMYPLPPMYQPPPPHMYPPPPMYQPPLPHMYPPVPPQLFENQGENVTFFEYIFGQRPQSQRSSQDTSQAEGEGEGGSEAYDLPRYSTNCPRIGFCSLSSARQFILMPDPFVALKTFQSGDVRINKSPLKYHEFPSRKLQCACGQDFSTSHTNALHSYSMDLQKTIDSGKKIAGLLQFNGTKGKKMEIQLNNNILFRKTFVEFNMTK</sequence>
<accession>A0ABR2FQY5</accession>
<name>A0ABR2FQY5_9ROSI</name>
<evidence type="ECO:0000313" key="3">
    <source>
        <dbReference type="Proteomes" id="UP001472677"/>
    </source>
</evidence>
<keyword evidence="3" id="KW-1185">Reference proteome</keyword>
<evidence type="ECO:0000313" key="2">
    <source>
        <dbReference type="EMBL" id="KAK8584429.1"/>
    </source>
</evidence>
<reference evidence="2 3" key="1">
    <citation type="journal article" date="2024" name="G3 (Bethesda)">
        <title>Genome assembly of Hibiscus sabdariffa L. provides insights into metabolisms of medicinal natural products.</title>
        <authorList>
            <person name="Kim T."/>
        </authorList>
    </citation>
    <scope>NUCLEOTIDE SEQUENCE [LARGE SCALE GENOMIC DNA]</scope>
    <source>
        <strain evidence="2">TK-2024</strain>
        <tissue evidence="2">Old leaves</tissue>
    </source>
</reference>
<organism evidence="2 3">
    <name type="scientific">Hibiscus sabdariffa</name>
    <name type="common">roselle</name>
    <dbReference type="NCBI Taxonomy" id="183260"/>
    <lineage>
        <taxon>Eukaryota</taxon>
        <taxon>Viridiplantae</taxon>
        <taxon>Streptophyta</taxon>
        <taxon>Embryophyta</taxon>
        <taxon>Tracheophyta</taxon>
        <taxon>Spermatophyta</taxon>
        <taxon>Magnoliopsida</taxon>
        <taxon>eudicotyledons</taxon>
        <taxon>Gunneridae</taxon>
        <taxon>Pentapetalae</taxon>
        <taxon>rosids</taxon>
        <taxon>malvids</taxon>
        <taxon>Malvales</taxon>
        <taxon>Malvaceae</taxon>
        <taxon>Malvoideae</taxon>
        <taxon>Hibiscus</taxon>
    </lineage>
</organism>
<dbReference type="Proteomes" id="UP001472677">
    <property type="component" value="Unassembled WGS sequence"/>
</dbReference>
<protein>
    <submittedName>
        <fullName evidence="2">Uncharacterized protein</fullName>
    </submittedName>
</protein>
<feature type="region of interest" description="Disordered" evidence="1">
    <location>
        <begin position="63"/>
        <end position="89"/>
    </location>
</feature>
<dbReference type="EMBL" id="JBBPBM010000005">
    <property type="protein sequence ID" value="KAK8584429.1"/>
    <property type="molecule type" value="Genomic_DNA"/>
</dbReference>